<dbReference type="Proteomes" id="UP000013988">
    <property type="component" value="Unassembled WGS sequence"/>
</dbReference>
<dbReference type="OrthoDB" id="164847at2"/>
<sequence length="74" mass="8698">MDNIEYIIDRIENDYVIVETKANELIDIKKSDIVGIAKEGDILFKRDGLYLIDKEATKLRHKKINTMMKGLWEE</sequence>
<dbReference type="PATRIC" id="fig|1202534.3.peg.2752"/>
<accession>R9BVZ6</accession>
<dbReference type="AlphaFoldDB" id="R9BVZ6"/>
<keyword evidence="2" id="KW-1185">Reference proteome</keyword>
<evidence type="ECO:0000313" key="2">
    <source>
        <dbReference type="Proteomes" id="UP000013988"/>
    </source>
</evidence>
<proteinExistence type="predicted"/>
<name>R9BVZ6_9CLOT</name>
<organism evidence="1 2">
    <name type="scientific">Clostridium sartagoforme AAU1</name>
    <dbReference type="NCBI Taxonomy" id="1202534"/>
    <lineage>
        <taxon>Bacteria</taxon>
        <taxon>Bacillati</taxon>
        <taxon>Bacillota</taxon>
        <taxon>Clostridia</taxon>
        <taxon>Eubacteriales</taxon>
        <taxon>Clostridiaceae</taxon>
        <taxon>Clostridium</taxon>
    </lineage>
</organism>
<evidence type="ECO:0000313" key="1">
    <source>
        <dbReference type="EMBL" id="EOR21228.1"/>
    </source>
</evidence>
<protein>
    <submittedName>
        <fullName evidence="1">Uncharacterized protein</fullName>
    </submittedName>
</protein>
<dbReference type="RefSeq" id="WP_016208072.1">
    <property type="nucleotide sequence ID" value="NZ_ASRV01000162.1"/>
</dbReference>
<dbReference type="EMBL" id="ASRV01000162">
    <property type="protein sequence ID" value="EOR21228.1"/>
    <property type="molecule type" value="Genomic_DNA"/>
</dbReference>
<gene>
    <name evidence="1" type="ORF">A500_13906</name>
</gene>
<comment type="caution">
    <text evidence="1">The sequence shown here is derived from an EMBL/GenBank/DDBJ whole genome shotgun (WGS) entry which is preliminary data.</text>
</comment>
<dbReference type="InterPro" id="IPR021377">
    <property type="entry name" value="DUF3006"/>
</dbReference>
<dbReference type="Pfam" id="PF11213">
    <property type="entry name" value="DUF3006"/>
    <property type="match status" value="1"/>
</dbReference>
<reference evidence="1 2" key="1">
    <citation type="submission" date="2013-03" db="EMBL/GenBank/DDBJ databases">
        <title>Whole genome shotgun sequencing of Clostridium sartagoforme AAU1.</title>
        <authorList>
            <person name="Joshi C.G."/>
            <person name="Duggirala S.M."/>
            <person name="Nathani N.M."/>
            <person name="Bhatt V.D."/>
            <person name="Patel A.K."/>
            <person name="Pandya P.R."/>
            <person name="KaPatel J.A."/>
        </authorList>
    </citation>
    <scope>NUCLEOTIDE SEQUENCE [LARGE SCALE GENOMIC DNA]</scope>
    <source>
        <strain evidence="1 2">AAU1</strain>
    </source>
</reference>